<dbReference type="EMBL" id="BOOP01000001">
    <property type="protein sequence ID" value="GII35046.1"/>
    <property type="molecule type" value="Genomic_DNA"/>
</dbReference>
<evidence type="ECO:0000313" key="1">
    <source>
        <dbReference type="EMBL" id="GII35046.1"/>
    </source>
</evidence>
<evidence type="ECO:0000313" key="2">
    <source>
        <dbReference type="Proteomes" id="UP000622547"/>
    </source>
</evidence>
<gene>
    <name evidence="1" type="ORF">Pph01_00490</name>
</gene>
<proteinExistence type="predicted"/>
<sequence>MKLLPVGPGGLAHPRSATSIGFSQLDHRRAASSPVPVAPAARPASLVDHAEALVGASFGENNPKASFGMKVTASIGRMDRSHESVAVRTAGRA</sequence>
<dbReference type="Proteomes" id="UP000622547">
    <property type="component" value="Unassembled WGS sequence"/>
</dbReference>
<reference evidence="1 2" key="1">
    <citation type="submission" date="2021-01" db="EMBL/GenBank/DDBJ databases">
        <title>Whole genome shotgun sequence of Planotetraspora phitsanulokensis NBRC 104273.</title>
        <authorList>
            <person name="Komaki H."/>
            <person name="Tamura T."/>
        </authorList>
    </citation>
    <scope>NUCLEOTIDE SEQUENCE [LARGE SCALE GENOMIC DNA]</scope>
    <source>
        <strain evidence="1 2">NBRC 104273</strain>
    </source>
</reference>
<protein>
    <submittedName>
        <fullName evidence="1">Uncharacterized protein</fullName>
    </submittedName>
</protein>
<dbReference type="AlphaFoldDB" id="A0A8J3XBW2"/>
<keyword evidence="2" id="KW-1185">Reference proteome</keyword>
<name>A0A8J3XBW2_9ACTN</name>
<comment type="caution">
    <text evidence="1">The sequence shown here is derived from an EMBL/GenBank/DDBJ whole genome shotgun (WGS) entry which is preliminary data.</text>
</comment>
<organism evidence="1 2">
    <name type="scientific">Planotetraspora phitsanulokensis</name>
    <dbReference type="NCBI Taxonomy" id="575192"/>
    <lineage>
        <taxon>Bacteria</taxon>
        <taxon>Bacillati</taxon>
        <taxon>Actinomycetota</taxon>
        <taxon>Actinomycetes</taxon>
        <taxon>Streptosporangiales</taxon>
        <taxon>Streptosporangiaceae</taxon>
        <taxon>Planotetraspora</taxon>
    </lineage>
</organism>
<accession>A0A8J3XBW2</accession>